<comment type="similarity">
    <text evidence="1 8">Belongs to the NTAQ1 family.</text>
</comment>
<protein>
    <recommendedName>
        <fullName evidence="4 8">Protein N-terminal glutamine amidohydrolase</fullName>
        <ecNumber evidence="3 8">3.5.1.122</ecNumber>
    </recommendedName>
    <alternativeName>
        <fullName evidence="6 8">Protein NH2-terminal glutamine deamidase</fullName>
    </alternativeName>
</protein>
<dbReference type="EC" id="3.5.1.122" evidence="3 8"/>
<dbReference type="InterPro" id="IPR037132">
    <property type="entry name" value="N_Gln_amidohydro_ab_roll_sf"/>
</dbReference>
<evidence type="ECO:0000256" key="6">
    <source>
        <dbReference type="ARBA" id="ARBA00029677"/>
    </source>
</evidence>
<reference evidence="10 11" key="2">
    <citation type="journal article" date="2012" name="Open Biol.">
        <title>Characteristics of nucleosomes and linker DNA regions on the genome of the basidiomycete Mixia osmundae revealed by mono- and dinucleosome mapping.</title>
        <authorList>
            <person name="Nishida H."/>
            <person name="Kondo S."/>
            <person name="Matsumoto T."/>
            <person name="Suzuki Y."/>
            <person name="Yoshikawa H."/>
            <person name="Taylor T.D."/>
            <person name="Sugiyama J."/>
        </authorList>
    </citation>
    <scope>NUCLEOTIDE SEQUENCE [LARGE SCALE GENOMIC DNA]</scope>
    <source>
        <strain evidence="11">CBS 9802 / IAM 14324 / JCM 22182 / KY 12970</strain>
    </source>
</reference>
<dbReference type="OMA" id="GWGTVYS"/>
<organism evidence="10 11">
    <name type="scientific">Mixia osmundae (strain CBS 9802 / IAM 14324 / JCM 22182 / KY 12970)</name>
    <dbReference type="NCBI Taxonomy" id="764103"/>
    <lineage>
        <taxon>Eukaryota</taxon>
        <taxon>Fungi</taxon>
        <taxon>Dikarya</taxon>
        <taxon>Basidiomycota</taxon>
        <taxon>Pucciniomycotina</taxon>
        <taxon>Mixiomycetes</taxon>
        <taxon>Mixiales</taxon>
        <taxon>Mixiaceae</taxon>
        <taxon>Mixia</taxon>
    </lineage>
</organism>
<dbReference type="PANTHER" id="PTHR13035">
    <property type="entry name" value="PROTEIN N-TERMINAL GLUTAMINE AMIDOHYDROLASE"/>
    <property type="match status" value="1"/>
</dbReference>
<dbReference type="OrthoDB" id="191192at2759"/>
<evidence type="ECO:0000256" key="3">
    <source>
        <dbReference type="ARBA" id="ARBA00012718"/>
    </source>
</evidence>
<dbReference type="Proteomes" id="UP000009131">
    <property type="component" value="Unassembled WGS sequence"/>
</dbReference>
<dbReference type="InterPro" id="IPR023128">
    <property type="entry name" value="Prot_N_Gln_amidohydro_ab_roll"/>
</dbReference>
<keyword evidence="11" id="KW-1185">Reference proteome</keyword>
<evidence type="ECO:0000256" key="1">
    <source>
        <dbReference type="ARBA" id="ARBA00008985"/>
    </source>
</evidence>
<dbReference type="InterPro" id="IPR039733">
    <property type="entry name" value="NTAQ1"/>
</dbReference>
<reference evidence="10 11" key="1">
    <citation type="journal article" date="2011" name="J. Gen. Appl. Microbiol.">
        <title>Draft genome sequencing of the enigmatic basidiomycete Mixia osmundae.</title>
        <authorList>
            <person name="Nishida H."/>
            <person name="Nagatsuka Y."/>
            <person name="Sugiyama J."/>
        </authorList>
    </citation>
    <scope>NUCLEOTIDE SEQUENCE [LARGE SCALE GENOMIC DNA]</scope>
    <source>
        <strain evidence="11">CBS 9802 / IAM 14324 / JCM 22182 / KY 12970</strain>
    </source>
</reference>
<dbReference type="RefSeq" id="XP_014570803.1">
    <property type="nucleotide sequence ID" value="XM_014715317.1"/>
</dbReference>
<comment type="catalytic activity">
    <reaction evidence="7 8">
        <text>N-terminal L-glutaminyl-[protein] + H2O = N-terminal L-glutamyl-[protein] + NH4(+)</text>
        <dbReference type="Rhea" id="RHEA:50680"/>
        <dbReference type="Rhea" id="RHEA-COMP:12668"/>
        <dbReference type="Rhea" id="RHEA-COMP:12777"/>
        <dbReference type="ChEBI" id="CHEBI:15377"/>
        <dbReference type="ChEBI" id="CHEBI:28938"/>
        <dbReference type="ChEBI" id="CHEBI:64721"/>
        <dbReference type="ChEBI" id="CHEBI:64722"/>
        <dbReference type="EC" id="3.5.1.122"/>
    </reaction>
</comment>
<dbReference type="PANTHER" id="PTHR13035:SF0">
    <property type="entry name" value="PROTEIN N-TERMINAL GLUTAMINE AMIDOHYDROLASE"/>
    <property type="match status" value="1"/>
</dbReference>
<evidence type="ECO:0000256" key="8">
    <source>
        <dbReference type="RuleBase" id="RU367082"/>
    </source>
</evidence>
<dbReference type="InParanoid" id="G7E020"/>
<evidence type="ECO:0000256" key="7">
    <source>
        <dbReference type="ARBA" id="ARBA00048768"/>
    </source>
</evidence>
<evidence type="ECO:0000256" key="2">
    <source>
        <dbReference type="ARBA" id="ARBA00011245"/>
    </source>
</evidence>
<evidence type="ECO:0000256" key="5">
    <source>
        <dbReference type="ARBA" id="ARBA00022801"/>
    </source>
</evidence>
<dbReference type="eggNOG" id="KOG3261">
    <property type="taxonomic scope" value="Eukaryota"/>
</dbReference>
<feature type="domain" description="Protein N-terminal glutamine amidohydrolase alpha beta roll" evidence="9">
    <location>
        <begin position="25"/>
        <end position="197"/>
    </location>
</feature>
<comment type="function">
    <text evidence="8">Mediates the side-chain deamidation of N-terminal glutamine residues to glutamate, an important step in N-end rule pathway of protein degradation. Conversion of the resulting N-terminal glutamine to glutamate renders the protein susceptible to arginylation, polyubiquitination and degradation as specified by the N-end rule. Does not act on substrates with internal or C-terminal glutamine and does not act on non-glutamine residues in any position.</text>
</comment>
<dbReference type="Pfam" id="PF09764">
    <property type="entry name" value="Nt_Gln_amidase"/>
    <property type="match status" value="1"/>
</dbReference>
<dbReference type="GO" id="GO:0005634">
    <property type="term" value="C:nucleus"/>
    <property type="evidence" value="ECO:0007669"/>
    <property type="project" value="TreeGrafter"/>
</dbReference>
<dbReference type="GO" id="GO:0005829">
    <property type="term" value="C:cytosol"/>
    <property type="evidence" value="ECO:0007669"/>
    <property type="project" value="TreeGrafter"/>
</dbReference>
<dbReference type="Gene3D" id="3.10.620.10">
    <property type="entry name" value="Protein N-terminal glutamine amidohydrolase, alpha beta roll"/>
    <property type="match status" value="1"/>
</dbReference>
<evidence type="ECO:0000256" key="4">
    <source>
        <dbReference type="ARBA" id="ARBA00021247"/>
    </source>
</evidence>
<dbReference type="GO" id="GO:0070773">
    <property type="term" value="F:protein-N-terminal glutamine amidohydrolase activity"/>
    <property type="evidence" value="ECO:0007669"/>
    <property type="project" value="UniProtKB-UniRule"/>
</dbReference>
<dbReference type="EMBL" id="BABT02000076">
    <property type="protein sequence ID" value="GAA96180.1"/>
    <property type="molecule type" value="Genomic_DNA"/>
</dbReference>
<evidence type="ECO:0000313" key="11">
    <source>
        <dbReference type="Proteomes" id="UP000009131"/>
    </source>
</evidence>
<dbReference type="AlphaFoldDB" id="G7E020"/>
<sequence length="217" mass="24732">MTQTLPISLSSDTEARASGQISAAYTPFYCEENVYKLLEAILNADESRAVYAIFISNQTRSVLLREQRASSSTSDDRHSVIWDYHVIVLDVTNSFVVYDRDSLLTAETYSPVDAQHYFEHTFEAHYGPRQYEPTFRLFDGTQLLKRFQSNRSHMLVDLNAPEKGYWQTPPSYACIGPEEPIADALDLWRDCLDISQQRDIDGSVVLTLQMIVEGLFA</sequence>
<comment type="subunit">
    <text evidence="2 8">Monomer.</text>
</comment>
<dbReference type="HOGENOM" id="CLU_091083_0_0_1"/>
<dbReference type="GO" id="GO:0008418">
    <property type="term" value="F:protein-N-terminal asparagine amidohydrolase activity"/>
    <property type="evidence" value="ECO:0007669"/>
    <property type="project" value="UniProtKB-UniRule"/>
</dbReference>
<proteinExistence type="inferred from homology"/>
<evidence type="ECO:0000313" key="10">
    <source>
        <dbReference type="EMBL" id="GAA96180.1"/>
    </source>
</evidence>
<name>G7E020_MIXOS</name>
<gene>
    <name evidence="10" type="primary">Mo02844</name>
    <name evidence="10" type="ORF">E5Q_02844</name>
</gene>
<evidence type="ECO:0000259" key="9">
    <source>
        <dbReference type="Pfam" id="PF09764"/>
    </source>
</evidence>
<keyword evidence="5 8" id="KW-0378">Hydrolase</keyword>
<comment type="caution">
    <text evidence="10">The sequence shown here is derived from an EMBL/GenBank/DDBJ whole genome shotgun (WGS) entry which is preliminary data.</text>
</comment>
<accession>G7E020</accession>